<gene>
    <name evidence="8" type="ORF">GCM10023350_53440</name>
</gene>
<keyword evidence="6" id="KW-0411">Iron-sulfur</keyword>
<evidence type="ECO:0000256" key="2">
    <source>
        <dbReference type="ARBA" id="ARBA00022448"/>
    </source>
</evidence>
<evidence type="ECO:0000256" key="3">
    <source>
        <dbReference type="ARBA" id="ARBA00022723"/>
    </source>
</evidence>
<evidence type="ECO:0000256" key="6">
    <source>
        <dbReference type="ARBA" id="ARBA00023014"/>
    </source>
</evidence>
<accession>A0ABP8ZNP4</accession>
<comment type="cofactor">
    <cofactor evidence="1">
        <name>[3Fe-4S] cluster</name>
        <dbReference type="ChEBI" id="CHEBI:21137"/>
    </cofactor>
</comment>
<sequence length="71" mass="7806">MKEAEAPPVKIKIDFDLCESNALCEAMAPDVFELDDDDFLQLKTEHTTPENIDAVNRAVAACPRAAISLED</sequence>
<keyword evidence="5" id="KW-0408">Iron</keyword>
<evidence type="ECO:0000313" key="8">
    <source>
        <dbReference type="EMBL" id="GAA4760444.1"/>
    </source>
</evidence>
<dbReference type="EMBL" id="BAABKN010000042">
    <property type="protein sequence ID" value="GAA4760444.1"/>
    <property type="molecule type" value="Genomic_DNA"/>
</dbReference>
<organism evidence="8 9">
    <name type="scientific">Nocardioides endophyticus</name>
    <dbReference type="NCBI Taxonomy" id="1353775"/>
    <lineage>
        <taxon>Bacteria</taxon>
        <taxon>Bacillati</taxon>
        <taxon>Actinomycetota</taxon>
        <taxon>Actinomycetes</taxon>
        <taxon>Propionibacteriales</taxon>
        <taxon>Nocardioidaceae</taxon>
        <taxon>Nocardioides</taxon>
    </lineage>
</organism>
<reference evidence="9" key="1">
    <citation type="journal article" date="2019" name="Int. J. Syst. Evol. Microbiol.">
        <title>The Global Catalogue of Microorganisms (GCM) 10K type strain sequencing project: providing services to taxonomists for standard genome sequencing and annotation.</title>
        <authorList>
            <consortium name="The Broad Institute Genomics Platform"/>
            <consortium name="The Broad Institute Genome Sequencing Center for Infectious Disease"/>
            <person name="Wu L."/>
            <person name="Ma J."/>
        </authorList>
    </citation>
    <scope>NUCLEOTIDE SEQUENCE [LARGE SCALE GENOMIC DNA]</scope>
    <source>
        <strain evidence="9">JCM 18532</strain>
    </source>
</reference>
<comment type="caution">
    <text evidence="8">The sequence shown here is derived from an EMBL/GenBank/DDBJ whole genome shotgun (WGS) entry which is preliminary data.</text>
</comment>
<keyword evidence="9" id="KW-1185">Reference proteome</keyword>
<keyword evidence="3" id="KW-0479">Metal-binding</keyword>
<dbReference type="SUPFAM" id="SSF54862">
    <property type="entry name" value="4Fe-4S ferredoxins"/>
    <property type="match status" value="1"/>
</dbReference>
<proteinExistence type="predicted"/>
<dbReference type="PANTHER" id="PTHR36923:SF3">
    <property type="entry name" value="FERREDOXIN"/>
    <property type="match status" value="1"/>
</dbReference>
<dbReference type="Proteomes" id="UP001499882">
    <property type="component" value="Unassembled WGS sequence"/>
</dbReference>
<dbReference type="InterPro" id="IPR051269">
    <property type="entry name" value="Fe-S_cluster_ET"/>
</dbReference>
<evidence type="ECO:0000256" key="4">
    <source>
        <dbReference type="ARBA" id="ARBA00022982"/>
    </source>
</evidence>
<keyword evidence="7" id="KW-0003">3Fe-4S</keyword>
<keyword evidence="4" id="KW-0249">Electron transport</keyword>
<evidence type="ECO:0000256" key="5">
    <source>
        <dbReference type="ARBA" id="ARBA00023004"/>
    </source>
</evidence>
<dbReference type="Gene3D" id="3.30.70.20">
    <property type="match status" value="1"/>
</dbReference>
<dbReference type="Pfam" id="PF13459">
    <property type="entry name" value="Fer4_15"/>
    <property type="match status" value="1"/>
</dbReference>
<evidence type="ECO:0000313" key="9">
    <source>
        <dbReference type="Proteomes" id="UP001499882"/>
    </source>
</evidence>
<evidence type="ECO:0000256" key="7">
    <source>
        <dbReference type="ARBA" id="ARBA00023291"/>
    </source>
</evidence>
<dbReference type="PANTHER" id="PTHR36923">
    <property type="entry name" value="FERREDOXIN"/>
    <property type="match status" value="1"/>
</dbReference>
<protein>
    <submittedName>
        <fullName evidence="8">Ferredoxin</fullName>
    </submittedName>
</protein>
<keyword evidence="2" id="KW-0813">Transport</keyword>
<evidence type="ECO:0000256" key="1">
    <source>
        <dbReference type="ARBA" id="ARBA00001927"/>
    </source>
</evidence>
<name>A0ABP8ZNP4_9ACTN</name>